<dbReference type="PANTHER" id="PTHR37487">
    <property type="entry name" value="CHROMOSOME 1, WHOLE GENOME SHOTGUN SEQUENCE"/>
    <property type="match status" value="1"/>
</dbReference>
<gene>
    <name evidence="6" type="ORF">CROQUDRAFT_47134</name>
</gene>
<evidence type="ECO:0000256" key="2">
    <source>
        <dbReference type="SAM" id="MobiDB-lite"/>
    </source>
</evidence>
<dbReference type="PANTHER" id="PTHR37487:SF2">
    <property type="entry name" value="EXPRESSED PROTEIN"/>
    <property type="match status" value="1"/>
</dbReference>
<comment type="caution">
    <text evidence="6">The sequence shown here is derived from an EMBL/GenBank/DDBJ whole genome shotgun (WGS) entry which is preliminary data.</text>
</comment>
<keyword evidence="1 4" id="KW-0732">Signal</keyword>
<proteinExistence type="predicted"/>
<feature type="domain" description="Yeast cell wall synthesis Kre9/Knh1-like N-terminal" evidence="5">
    <location>
        <begin position="28"/>
        <end position="103"/>
    </location>
</feature>
<dbReference type="OrthoDB" id="3362246at2759"/>
<dbReference type="Pfam" id="PF10342">
    <property type="entry name" value="Kre9_KNH"/>
    <property type="match status" value="1"/>
</dbReference>
<accession>A0A9P6NI43</accession>
<evidence type="ECO:0000313" key="7">
    <source>
        <dbReference type="Proteomes" id="UP000886653"/>
    </source>
</evidence>
<feature type="signal peptide" evidence="4">
    <location>
        <begin position="1"/>
        <end position="18"/>
    </location>
</feature>
<evidence type="ECO:0000313" key="6">
    <source>
        <dbReference type="EMBL" id="KAG0144529.1"/>
    </source>
</evidence>
<sequence length="265" mass="28652">MNFYSLVVLAAAVAGVASETVMVNTPTSVVACLPVQINWTGGQAPYFLSLIPGGQPSAAALEDLGQQTGTSYTWKADLPAGTALTVQIRDSNGQLNYSDQFTIQPGSTTCASGSGKSSGTSTSASPATTGTITPSTYVSSLFGFIYTLFFAAIFSYPFCFHVRTAPRTTPPVLVHRPLTRPPLRSRAMFLLPRHHPQPELRATLPAPQPTPRPAPRPKTMLLALRKLFIPFFPLNRLLFDTCIRLYLVPVSSLSQLLLLWPCLLK</sequence>
<evidence type="ECO:0000256" key="3">
    <source>
        <dbReference type="SAM" id="Phobius"/>
    </source>
</evidence>
<name>A0A9P6NI43_9BASI</name>
<reference evidence="6" key="1">
    <citation type="submission" date="2013-11" db="EMBL/GenBank/DDBJ databases">
        <title>Genome sequence of the fusiform rust pathogen reveals effectors for host alternation and coevolution with pine.</title>
        <authorList>
            <consortium name="DOE Joint Genome Institute"/>
            <person name="Smith K."/>
            <person name="Pendleton A."/>
            <person name="Kubisiak T."/>
            <person name="Anderson C."/>
            <person name="Salamov A."/>
            <person name="Aerts A."/>
            <person name="Riley R."/>
            <person name="Clum A."/>
            <person name="Lindquist E."/>
            <person name="Ence D."/>
            <person name="Campbell M."/>
            <person name="Kronenberg Z."/>
            <person name="Feau N."/>
            <person name="Dhillon B."/>
            <person name="Hamelin R."/>
            <person name="Burleigh J."/>
            <person name="Smith J."/>
            <person name="Yandell M."/>
            <person name="Nelson C."/>
            <person name="Grigoriev I."/>
            <person name="Davis J."/>
        </authorList>
    </citation>
    <scope>NUCLEOTIDE SEQUENCE</scope>
    <source>
        <strain evidence="6">G11</strain>
    </source>
</reference>
<keyword evidence="3" id="KW-1133">Transmembrane helix</keyword>
<feature type="region of interest" description="Disordered" evidence="2">
    <location>
        <begin position="108"/>
        <end position="129"/>
    </location>
</feature>
<evidence type="ECO:0000256" key="1">
    <source>
        <dbReference type="ARBA" id="ARBA00022729"/>
    </source>
</evidence>
<dbReference type="AlphaFoldDB" id="A0A9P6NI43"/>
<organism evidence="6 7">
    <name type="scientific">Cronartium quercuum f. sp. fusiforme G11</name>
    <dbReference type="NCBI Taxonomy" id="708437"/>
    <lineage>
        <taxon>Eukaryota</taxon>
        <taxon>Fungi</taxon>
        <taxon>Dikarya</taxon>
        <taxon>Basidiomycota</taxon>
        <taxon>Pucciniomycotina</taxon>
        <taxon>Pucciniomycetes</taxon>
        <taxon>Pucciniales</taxon>
        <taxon>Coleosporiaceae</taxon>
        <taxon>Cronartium</taxon>
    </lineage>
</organism>
<evidence type="ECO:0000259" key="5">
    <source>
        <dbReference type="Pfam" id="PF10342"/>
    </source>
</evidence>
<evidence type="ECO:0000256" key="4">
    <source>
        <dbReference type="SAM" id="SignalP"/>
    </source>
</evidence>
<dbReference type="InterPro" id="IPR018466">
    <property type="entry name" value="Kre9/Knh1-like_N"/>
</dbReference>
<dbReference type="EMBL" id="MU167293">
    <property type="protein sequence ID" value="KAG0144529.1"/>
    <property type="molecule type" value="Genomic_DNA"/>
</dbReference>
<feature type="transmembrane region" description="Helical" evidence="3">
    <location>
        <begin position="137"/>
        <end position="159"/>
    </location>
</feature>
<keyword evidence="7" id="KW-1185">Reference proteome</keyword>
<keyword evidence="3" id="KW-0472">Membrane</keyword>
<feature type="chain" id="PRO_5040211144" description="Yeast cell wall synthesis Kre9/Knh1-like N-terminal domain-containing protein" evidence="4">
    <location>
        <begin position="19"/>
        <end position="265"/>
    </location>
</feature>
<keyword evidence="3" id="KW-0812">Transmembrane</keyword>
<dbReference type="Proteomes" id="UP000886653">
    <property type="component" value="Unassembled WGS sequence"/>
</dbReference>
<protein>
    <recommendedName>
        <fullName evidence="5">Yeast cell wall synthesis Kre9/Knh1-like N-terminal domain-containing protein</fullName>
    </recommendedName>
</protein>